<proteinExistence type="predicted"/>
<feature type="non-terminal residue" evidence="1">
    <location>
        <position position="1"/>
    </location>
</feature>
<dbReference type="EMBL" id="CAJVCH010161168">
    <property type="protein sequence ID" value="CAG7728276.1"/>
    <property type="molecule type" value="Genomic_DNA"/>
</dbReference>
<keyword evidence="2" id="KW-1185">Reference proteome</keyword>
<comment type="caution">
    <text evidence="1">The sequence shown here is derived from an EMBL/GenBank/DDBJ whole genome shotgun (WGS) entry which is preliminary data.</text>
</comment>
<accession>A0A8J2KMV4</accession>
<name>A0A8J2KMV4_9HEXA</name>
<organism evidence="1 2">
    <name type="scientific">Allacma fusca</name>
    <dbReference type="NCBI Taxonomy" id="39272"/>
    <lineage>
        <taxon>Eukaryota</taxon>
        <taxon>Metazoa</taxon>
        <taxon>Ecdysozoa</taxon>
        <taxon>Arthropoda</taxon>
        <taxon>Hexapoda</taxon>
        <taxon>Collembola</taxon>
        <taxon>Symphypleona</taxon>
        <taxon>Sminthuridae</taxon>
        <taxon>Allacma</taxon>
    </lineage>
</organism>
<gene>
    <name evidence="1" type="ORF">AFUS01_LOCUS17069</name>
</gene>
<evidence type="ECO:0000313" key="2">
    <source>
        <dbReference type="Proteomes" id="UP000708208"/>
    </source>
</evidence>
<protein>
    <submittedName>
        <fullName evidence="1">Uncharacterized protein</fullName>
    </submittedName>
</protein>
<reference evidence="1" key="1">
    <citation type="submission" date="2021-06" db="EMBL/GenBank/DDBJ databases">
        <authorList>
            <person name="Hodson N. C."/>
            <person name="Mongue J. A."/>
            <person name="Jaron S. K."/>
        </authorList>
    </citation>
    <scope>NUCLEOTIDE SEQUENCE</scope>
</reference>
<dbReference type="AlphaFoldDB" id="A0A8J2KMV4"/>
<dbReference type="Proteomes" id="UP000708208">
    <property type="component" value="Unassembled WGS sequence"/>
</dbReference>
<evidence type="ECO:0000313" key="1">
    <source>
        <dbReference type="EMBL" id="CAG7728276.1"/>
    </source>
</evidence>
<sequence>NDLDAPPYHTTPVIHLRKEISKLKLILRQQDFIWSSGQIQDKVLRRSQQSANKSRVFLLQPFQHLIDVITTSQETEGIPPDI</sequence>